<evidence type="ECO:0000313" key="2">
    <source>
        <dbReference type="EMBL" id="MBX34410.1"/>
    </source>
</evidence>
<sequence>MPLIYITIFLTNFFSSFGCTKIFPFFVRAINLCTINFNKSCLFSNCNDMLKCEINLGGICFTTFF</sequence>
<feature type="signal peptide" evidence="1">
    <location>
        <begin position="1"/>
        <end position="18"/>
    </location>
</feature>
<reference evidence="2" key="1">
    <citation type="submission" date="2018-02" db="EMBL/GenBank/DDBJ databases">
        <title>Rhizophora mucronata_Transcriptome.</title>
        <authorList>
            <person name="Meera S.P."/>
            <person name="Sreeshan A."/>
            <person name="Augustine A."/>
        </authorList>
    </citation>
    <scope>NUCLEOTIDE SEQUENCE</scope>
    <source>
        <tissue evidence="2">Leaf</tissue>
    </source>
</reference>
<feature type="chain" id="PRO_5015085139" evidence="1">
    <location>
        <begin position="19"/>
        <end position="65"/>
    </location>
</feature>
<dbReference type="EMBL" id="GGEC01053926">
    <property type="protein sequence ID" value="MBX34410.1"/>
    <property type="molecule type" value="Transcribed_RNA"/>
</dbReference>
<keyword evidence="1" id="KW-0732">Signal</keyword>
<evidence type="ECO:0000256" key="1">
    <source>
        <dbReference type="SAM" id="SignalP"/>
    </source>
</evidence>
<name>A0A2P2MW23_RHIMU</name>
<dbReference type="AlphaFoldDB" id="A0A2P2MW23"/>
<accession>A0A2P2MW23</accession>
<proteinExistence type="predicted"/>
<protein>
    <submittedName>
        <fullName evidence="2">Uncharacterized protein LOC106760180</fullName>
    </submittedName>
</protein>
<dbReference type="EMBL" id="GGEC01053927">
    <property type="protein sequence ID" value="MBX34411.1"/>
    <property type="molecule type" value="Transcribed_RNA"/>
</dbReference>
<organism evidence="2">
    <name type="scientific">Rhizophora mucronata</name>
    <name type="common">Asiatic mangrove</name>
    <dbReference type="NCBI Taxonomy" id="61149"/>
    <lineage>
        <taxon>Eukaryota</taxon>
        <taxon>Viridiplantae</taxon>
        <taxon>Streptophyta</taxon>
        <taxon>Embryophyta</taxon>
        <taxon>Tracheophyta</taxon>
        <taxon>Spermatophyta</taxon>
        <taxon>Magnoliopsida</taxon>
        <taxon>eudicotyledons</taxon>
        <taxon>Gunneridae</taxon>
        <taxon>Pentapetalae</taxon>
        <taxon>rosids</taxon>
        <taxon>fabids</taxon>
        <taxon>Malpighiales</taxon>
        <taxon>Rhizophoraceae</taxon>
        <taxon>Rhizophora</taxon>
    </lineage>
</organism>